<protein>
    <submittedName>
        <fullName evidence="2">Uncharacterized protein</fullName>
    </submittedName>
</protein>
<dbReference type="Proteomes" id="UP000030764">
    <property type="component" value="Unassembled WGS sequence"/>
</dbReference>
<reference evidence="2 3" key="1">
    <citation type="journal article" date="2014" name="Nat. Genet.">
        <title>Genome and transcriptome of the porcine whipworm Trichuris suis.</title>
        <authorList>
            <person name="Jex A.R."/>
            <person name="Nejsum P."/>
            <person name="Schwarz E.M."/>
            <person name="Hu L."/>
            <person name="Young N.D."/>
            <person name="Hall R.S."/>
            <person name="Korhonen P.K."/>
            <person name="Liao S."/>
            <person name="Thamsborg S."/>
            <person name="Xia J."/>
            <person name="Xu P."/>
            <person name="Wang S."/>
            <person name="Scheerlinck J.P."/>
            <person name="Hofmann A."/>
            <person name="Sternberg P.W."/>
            <person name="Wang J."/>
            <person name="Gasser R.B."/>
        </authorList>
    </citation>
    <scope>NUCLEOTIDE SEQUENCE [LARGE SCALE GENOMIC DNA]</scope>
    <source>
        <strain evidence="2">DCEP-RM93F</strain>
        <strain evidence="1">DCEP-RM93M</strain>
    </source>
</reference>
<organism evidence="2">
    <name type="scientific">Trichuris suis</name>
    <name type="common">pig whipworm</name>
    <dbReference type="NCBI Taxonomy" id="68888"/>
    <lineage>
        <taxon>Eukaryota</taxon>
        <taxon>Metazoa</taxon>
        <taxon>Ecdysozoa</taxon>
        <taxon>Nematoda</taxon>
        <taxon>Enoplea</taxon>
        <taxon>Dorylaimia</taxon>
        <taxon>Trichinellida</taxon>
        <taxon>Trichuridae</taxon>
        <taxon>Trichuris</taxon>
    </lineage>
</organism>
<evidence type="ECO:0000313" key="3">
    <source>
        <dbReference type="Proteomes" id="UP000030764"/>
    </source>
</evidence>
<evidence type="ECO:0000313" key="2">
    <source>
        <dbReference type="EMBL" id="KFD61717.1"/>
    </source>
</evidence>
<dbReference type="Proteomes" id="UP000030758">
    <property type="component" value="Unassembled WGS sequence"/>
</dbReference>
<sequence length="119" mass="13967">MLQSHLYDELANGRLWDTLATQILTSRILQSFGSNFIKSRNVYGMTPVYLLYLFYLTEFAGQIAHNHQNRINNRENFKIGNKQKKQNKVSPALRTPALRMFAFTKELNLYLFSLYERTA</sequence>
<dbReference type="AlphaFoldDB" id="A0A085MWX1"/>
<name>A0A085MWX1_9BILA</name>
<accession>A0A085MWX1</accession>
<dbReference type="EMBL" id="KL367614">
    <property type="protein sequence ID" value="KFD61717.1"/>
    <property type="molecule type" value="Genomic_DNA"/>
</dbReference>
<keyword evidence="3" id="KW-1185">Reference proteome</keyword>
<dbReference type="EMBL" id="KL363191">
    <property type="protein sequence ID" value="KFD56860.1"/>
    <property type="molecule type" value="Genomic_DNA"/>
</dbReference>
<gene>
    <name evidence="1" type="ORF">M513_02117</name>
    <name evidence="2" type="ORF">M514_02117</name>
</gene>
<proteinExistence type="predicted"/>
<evidence type="ECO:0000313" key="1">
    <source>
        <dbReference type="EMBL" id="KFD56860.1"/>
    </source>
</evidence>